<dbReference type="EMBL" id="JAADJZ010000016">
    <property type="protein sequence ID" value="KAF2869381.1"/>
    <property type="molecule type" value="Genomic_DNA"/>
</dbReference>
<evidence type="ECO:0000313" key="2">
    <source>
        <dbReference type="EMBL" id="KAF2869381.1"/>
    </source>
</evidence>
<protein>
    <submittedName>
        <fullName evidence="2">Uncharacterized protein</fullName>
    </submittedName>
</protein>
<evidence type="ECO:0000256" key="1">
    <source>
        <dbReference type="SAM" id="MobiDB-lite"/>
    </source>
</evidence>
<gene>
    <name evidence="2" type="ORF">BDV95DRAFT_577204</name>
</gene>
<dbReference type="OrthoDB" id="62952at2759"/>
<proteinExistence type="predicted"/>
<name>A0A7C8M6U9_9PLEO</name>
<feature type="region of interest" description="Disordered" evidence="1">
    <location>
        <begin position="24"/>
        <end position="43"/>
    </location>
</feature>
<organism evidence="2 3">
    <name type="scientific">Massariosphaeria phaeospora</name>
    <dbReference type="NCBI Taxonomy" id="100035"/>
    <lineage>
        <taxon>Eukaryota</taxon>
        <taxon>Fungi</taxon>
        <taxon>Dikarya</taxon>
        <taxon>Ascomycota</taxon>
        <taxon>Pezizomycotina</taxon>
        <taxon>Dothideomycetes</taxon>
        <taxon>Pleosporomycetidae</taxon>
        <taxon>Pleosporales</taxon>
        <taxon>Pleosporales incertae sedis</taxon>
        <taxon>Massariosphaeria</taxon>
    </lineage>
</organism>
<feature type="compositionally biased region" description="Polar residues" evidence="1">
    <location>
        <begin position="53"/>
        <end position="65"/>
    </location>
</feature>
<feature type="compositionally biased region" description="Basic and acidic residues" evidence="1">
    <location>
        <begin position="28"/>
        <end position="40"/>
    </location>
</feature>
<comment type="caution">
    <text evidence="2">The sequence shown here is derived from an EMBL/GenBank/DDBJ whole genome shotgun (WGS) entry which is preliminary data.</text>
</comment>
<feature type="region of interest" description="Disordered" evidence="1">
    <location>
        <begin position="53"/>
        <end position="72"/>
    </location>
</feature>
<dbReference type="AlphaFoldDB" id="A0A7C8M6U9"/>
<sequence>MYPPNRSDGKDEWWWENTSGSDEMDYDYDGHDDEHDHEGSYYDDNFYDPTDTSLYPSYAQSTPSQAPAPGMADGPAFPMPLPAPLEQTDIATKLDLLVSLEVTPLFAYLSTPSFALSSITVPLYFMNQTSFHARFAARPDYALPLKIRYWAHVAAHALAMLRRPAAATTLAEVRVKYMPWDIWASMNPADDLHAMVETGVWGDETEDEDGDGDADEQRGAKGMAFRAVWMALLDMGVESPGEGLSAHVRFVKWEGDLDKWRVGDELEVVFTRKEAQPEGS</sequence>
<reference evidence="2 3" key="1">
    <citation type="submission" date="2020-01" db="EMBL/GenBank/DDBJ databases">
        <authorList>
            <consortium name="DOE Joint Genome Institute"/>
            <person name="Haridas S."/>
            <person name="Albert R."/>
            <person name="Binder M."/>
            <person name="Bloem J."/>
            <person name="Labutti K."/>
            <person name="Salamov A."/>
            <person name="Andreopoulos B."/>
            <person name="Baker S.E."/>
            <person name="Barry K."/>
            <person name="Bills G."/>
            <person name="Bluhm B.H."/>
            <person name="Cannon C."/>
            <person name="Castanera R."/>
            <person name="Culley D.E."/>
            <person name="Daum C."/>
            <person name="Ezra D."/>
            <person name="Gonzalez J.B."/>
            <person name="Henrissat B."/>
            <person name="Kuo A."/>
            <person name="Liang C."/>
            <person name="Lipzen A."/>
            <person name="Lutzoni F."/>
            <person name="Magnuson J."/>
            <person name="Mondo S."/>
            <person name="Nolan M."/>
            <person name="Ohm R."/>
            <person name="Pangilinan J."/>
            <person name="Park H.-J.H."/>
            <person name="Ramirez L."/>
            <person name="Alfaro M."/>
            <person name="Sun H."/>
            <person name="Tritt A."/>
            <person name="Yoshinaga Y."/>
            <person name="Zwiers L.-H.L."/>
            <person name="Turgeon B.G."/>
            <person name="Goodwin S.B."/>
            <person name="Spatafora J.W."/>
            <person name="Crous P.W."/>
            <person name="Grigoriev I.V."/>
        </authorList>
    </citation>
    <scope>NUCLEOTIDE SEQUENCE [LARGE SCALE GENOMIC DNA]</scope>
    <source>
        <strain evidence="2 3">CBS 611.86</strain>
    </source>
</reference>
<keyword evidence="3" id="KW-1185">Reference proteome</keyword>
<evidence type="ECO:0000313" key="3">
    <source>
        <dbReference type="Proteomes" id="UP000481861"/>
    </source>
</evidence>
<dbReference type="Proteomes" id="UP000481861">
    <property type="component" value="Unassembled WGS sequence"/>
</dbReference>
<accession>A0A7C8M6U9</accession>